<gene>
    <name evidence="3" type="primary">LOC100905346</name>
</gene>
<evidence type="ECO:0000256" key="1">
    <source>
        <dbReference type="SAM" id="MobiDB-lite"/>
    </source>
</evidence>
<dbReference type="GeneID" id="100905346"/>
<evidence type="ECO:0000313" key="2">
    <source>
        <dbReference type="Proteomes" id="UP000694867"/>
    </source>
</evidence>
<dbReference type="Proteomes" id="UP000694867">
    <property type="component" value="Unplaced"/>
</dbReference>
<protein>
    <submittedName>
        <fullName evidence="3">Uncharacterized protein LOC100905346</fullName>
    </submittedName>
</protein>
<sequence length="326" mass="36446">MKGQADARALQLPPKMSGAEDIDIGDFVMLDDDGDSPTTPESRHGSTRQVPLYGTQGGYSSTALAESRARRWSLNELRPLSSTMVSSEGRIMPVGSDGSLRISFTDEWVAELKAQRTRVYRTLEEALEEQPDVRVVQNSPRGRRSETVPTLGSNAAESPVESRSRRRSRDRQDCESCTRGCFRDESPQGGEPDFPGGQSVTPTKCADKGTASDPPIEDFENSTRPCWGSFSHLEKPGDGLKCLLCFRRVSIFDRGVICLGGAHYHKSCITDVYFSRDDLRGALLARRAWSRFVSPREPEQKRSKIQKFFRRVKNILKRRAAYHVPT</sequence>
<reference evidence="3" key="1">
    <citation type="submission" date="2025-08" db="UniProtKB">
        <authorList>
            <consortium name="RefSeq"/>
        </authorList>
    </citation>
    <scope>IDENTIFICATION</scope>
</reference>
<dbReference type="KEGG" id="goe:100905346"/>
<evidence type="ECO:0000313" key="3">
    <source>
        <dbReference type="RefSeq" id="XP_003745413.1"/>
    </source>
</evidence>
<feature type="compositionally biased region" description="Polar residues" evidence="1">
    <location>
        <begin position="147"/>
        <end position="156"/>
    </location>
</feature>
<keyword evidence="2" id="KW-1185">Reference proteome</keyword>
<accession>A0AAJ6VZ16</accession>
<feature type="region of interest" description="Disordered" evidence="1">
    <location>
        <begin position="185"/>
        <end position="219"/>
    </location>
</feature>
<dbReference type="RefSeq" id="XP_003745413.1">
    <property type="nucleotide sequence ID" value="XM_003745365.2"/>
</dbReference>
<feature type="region of interest" description="Disordered" evidence="1">
    <location>
        <begin position="131"/>
        <end position="171"/>
    </location>
</feature>
<organism evidence="2 3">
    <name type="scientific">Galendromus occidentalis</name>
    <name type="common">western predatory mite</name>
    <dbReference type="NCBI Taxonomy" id="34638"/>
    <lineage>
        <taxon>Eukaryota</taxon>
        <taxon>Metazoa</taxon>
        <taxon>Ecdysozoa</taxon>
        <taxon>Arthropoda</taxon>
        <taxon>Chelicerata</taxon>
        <taxon>Arachnida</taxon>
        <taxon>Acari</taxon>
        <taxon>Parasitiformes</taxon>
        <taxon>Mesostigmata</taxon>
        <taxon>Gamasina</taxon>
        <taxon>Phytoseioidea</taxon>
        <taxon>Phytoseiidae</taxon>
        <taxon>Typhlodrominae</taxon>
        <taxon>Galendromus</taxon>
    </lineage>
</organism>
<dbReference type="AlphaFoldDB" id="A0AAJ6VZ16"/>
<proteinExistence type="predicted"/>
<feature type="compositionally biased region" description="Acidic residues" evidence="1">
    <location>
        <begin position="20"/>
        <end position="35"/>
    </location>
</feature>
<name>A0AAJ6VZ16_9ACAR</name>
<feature type="region of interest" description="Disordered" evidence="1">
    <location>
        <begin position="1"/>
        <end position="64"/>
    </location>
</feature>